<gene>
    <name evidence="1" type="ORF">QC821_10240</name>
</gene>
<sequence length="119" mass="13453">MFTLPYRLNGWVQLHPEVIHRLLFQSAWQALRTFALGDDGRWHGARRHYLLPALALSRHYGGHTVSALRWAATAGELDWVTRAGDVDHQLNALMAPNGGLVQQALPWRNLDAQKSCAYN</sequence>
<protein>
    <submittedName>
        <fullName evidence="1">Uncharacterized protein</fullName>
    </submittedName>
</protein>
<comment type="caution">
    <text evidence="1">The sequence shown here is derived from an EMBL/GenBank/DDBJ whole genome shotgun (WGS) entry which is preliminary data.</text>
</comment>
<keyword evidence="2" id="KW-1185">Reference proteome</keyword>
<reference evidence="1 2" key="1">
    <citation type="submission" date="2023-04" db="EMBL/GenBank/DDBJ databases">
        <title>A long-awaited taxogenomic arrangement of the family Halomonadaceae.</title>
        <authorList>
            <person name="De La Haba R."/>
            <person name="Chuvochina M."/>
            <person name="Wittouck S."/>
            <person name="Arahal D.R."/>
            <person name="Sanchez-Porro C."/>
            <person name="Hugenholtz P."/>
            <person name="Ventosa A."/>
        </authorList>
    </citation>
    <scope>NUCLEOTIDE SEQUENCE [LARGE SCALE GENOMIC DNA]</scope>
    <source>
        <strain evidence="1 2">DSM 26770</strain>
    </source>
</reference>
<dbReference type="EMBL" id="JARWAM010000006">
    <property type="protein sequence ID" value="MDR5905652.1"/>
    <property type="molecule type" value="Genomic_DNA"/>
</dbReference>
<organism evidence="1 2">
    <name type="scientific">Franzmannia qiaohouensis</name>
    <dbReference type="NCBI Taxonomy" id="1329370"/>
    <lineage>
        <taxon>Bacteria</taxon>
        <taxon>Pseudomonadati</taxon>
        <taxon>Pseudomonadota</taxon>
        <taxon>Gammaproteobacteria</taxon>
        <taxon>Oceanospirillales</taxon>
        <taxon>Halomonadaceae</taxon>
        <taxon>Franzmannia</taxon>
    </lineage>
</organism>
<name>A0ABU1HEC9_9GAMM</name>
<evidence type="ECO:0000313" key="1">
    <source>
        <dbReference type="EMBL" id="MDR5905652.1"/>
    </source>
</evidence>
<proteinExistence type="predicted"/>
<dbReference type="Proteomes" id="UP001251374">
    <property type="component" value="Unassembled WGS sequence"/>
</dbReference>
<evidence type="ECO:0000313" key="2">
    <source>
        <dbReference type="Proteomes" id="UP001251374"/>
    </source>
</evidence>
<accession>A0ABU1HEC9</accession>